<dbReference type="AlphaFoldDB" id="A0A2U2PAC5"/>
<feature type="domain" description="Bacterial Ig-like" evidence="3">
    <location>
        <begin position="38"/>
        <end position="114"/>
    </location>
</feature>
<feature type="compositionally biased region" description="Polar residues" evidence="1">
    <location>
        <begin position="1"/>
        <end position="10"/>
    </location>
</feature>
<dbReference type="Gene3D" id="2.60.40.1080">
    <property type="match status" value="1"/>
</dbReference>
<feature type="domain" description="Bacterial Ig-like" evidence="3">
    <location>
        <begin position="133"/>
        <end position="197"/>
    </location>
</feature>
<dbReference type="SUPFAM" id="SSF49373">
    <property type="entry name" value="Invasin/intimin cell-adhesion fragments"/>
    <property type="match status" value="1"/>
</dbReference>
<keyword evidence="5" id="KW-1185">Reference proteome</keyword>
<dbReference type="Pfam" id="PF02368">
    <property type="entry name" value="Big_2"/>
    <property type="match status" value="1"/>
</dbReference>
<feature type="region of interest" description="Disordered" evidence="1">
    <location>
        <begin position="118"/>
        <end position="142"/>
    </location>
</feature>
<feature type="domain" description="BIG2" evidence="2">
    <location>
        <begin position="232"/>
        <end position="269"/>
    </location>
</feature>
<dbReference type="InterPro" id="IPR044016">
    <property type="entry name" value="Big_13"/>
</dbReference>
<dbReference type="EMBL" id="QEAS01000026">
    <property type="protein sequence ID" value="PWG78348.1"/>
    <property type="molecule type" value="Genomic_DNA"/>
</dbReference>
<evidence type="ECO:0000313" key="5">
    <source>
        <dbReference type="Proteomes" id="UP000245647"/>
    </source>
</evidence>
<evidence type="ECO:0000313" key="4">
    <source>
        <dbReference type="EMBL" id="PWG78348.1"/>
    </source>
</evidence>
<feature type="non-terminal residue" evidence="4">
    <location>
        <position position="1"/>
    </location>
</feature>
<accession>A0A2U2PAC5</accession>
<dbReference type="Gene3D" id="2.60.40.10">
    <property type="entry name" value="Immunoglobulins"/>
    <property type="match status" value="2"/>
</dbReference>
<dbReference type="InterPro" id="IPR008964">
    <property type="entry name" value="Invasin/intimin_cell_adhesion"/>
</dbReference>
<feature type="region of interest" description="Disordered" evidence="1">
    <location>
        <begin position="1"/>
        <end position="49"/>
    </location>
</feature>
<reference evidence="4 5" key="1">
    <citation type="submission" date="2018-04" db="EMBL/GenBank/DDBJ databases">
        <title>Pedobacter chongqingensis sp. nov., isolated from a rottenly hemp rope.</title>
        <authorList>
            <person name="Cai Y."/>
        </authorList>
    </citation>
    <scope>NUCLEOTIDE SEQUENCE [LARGE SCALE GENOMIC DNA]</scope>
    <source>
        <strain evidence="4 5">FJ4-8</strain>
    </source>
</reference>
<protein>
    <recommendedName>
        <fullName evidence="6">Gliding motility-associated C-terminal domain-containing protein</fullName>
    </recommendedName>
</protein>
<dbReference type="Proteomes" id="UP000245647">
    <property type="component" value="Unassembled WGS sequence"/>
</dbReference>
<gene>
    <name evidence="4" type="ORF">DDR33_22540</name>
</gene>
<name>A0A2U2PAC5_9SPHI</name>
<comment type="caution">
    <text evidence="4">The sequence shown here is derived from an EMBL/GenBank/DDBJ whole genome shotgun (WGS) entry which is preliminary data.</text>
</comment>
<evidence type="ECO:0000256" key="1">
    <source>
        <dbReference type="SAM" id="MobiDB-lite"/>
    </source>
</evidence>
<dbReference type="InterPro" id="IPR013783">
    <property type="entry name" value="Ig-like_fold"/>
</dbReference>
<feature type="compositionally biased region" description="Basic and acidic residues" evidence="1">
    <location>
        <begin position="13"/>
        <end position="25"/>
    </location>
</feature>
<sequence length="475" mass="49837">VTDQAGNTGAESDPIKIDVDTKNPDKPVTPDAPGNGGHVNTTTPTIKGVTEPNATVEVLVDGVKVGEAKADGDGKWEYTFSPALTEGKHEITIKVTDQAGNDGPVSDPIIINVDVKTPEQPEAPHSNGAGTGTPAISGTTEPNATVEVYVDGVKVGEVKADDKGKWDYNFNPSLSEGKHEITIVVVDPAGNKSEAGAPLVVEVINTIRSTTIQIGAIPSKTYGDVAFGIESRSNSNASFSYTSSNEHVATIDVSGMIQIHHAGSVTITVSQPAVTGFTAASASVELVVNKAAQTVSVTPLPELERHGSPYALVVSSSAGLPVDIISSDPRVATISGSSVVPQGIGTAMIILTQPGNEDYLQATAETSVKVTDPSGEVIRVSKVITPNGDGVNDELIIEGLSNVSEHRIVIYNRNGTMLFDSKTYPIGDDYIPQGKFFAGKTYRTGYIPGGTYFYTLEYKYAGAKKLKTGYIVIKY</sequence>
<dbReference type="Pfam" id="PF19077">
    <property type="entry name" value="Big_13"/>
    <property type="match status" value="2"/>
</dbReference>
<dbReference type="RefSeq" id="WP_202913822.1">
    <property type="nucleotide sequence ID" value="NZ_QEAS01000026.1"/>
</dbReference>
<dbReference type="NCBIfam" id="NF033510">
    <property type="entry name" value="Ca_tandemer"/>
    <property type="match status" value="2"/>
</dbReference>
<dbReference type="InterPro" id="IPR003343">
    <property type="entry name" value="Big_2"/>
</dbReference>
<evidence type="ECO:0000259" key="3">
    <source>
        <dbReference type="Pfam" id="PF19077"/>
    </source>
</evidence>
<evidence type="ECO:0000259" key="2">
    <source>
        <dbReference type="Pfam" id="PF02368"/>
    </source>
</evidence>
<evidence type="ECO:0008006" key="6">
    <source>
        <dbReference type="Google" id="ProtNLM"/>
    </source>
</evidence>
<proteinExistence type="predicted"/>
<organism evidence="4 5">
    <name type="scientific">Pararcticibacter amylolyticus</name>
    <dbReference type="NCBI Taxonomy" id="2173175"/>
    <lineage>
        <taxon>Bacteria</taxon>
        <taxon>Pseudomonadati</taxon>
        <taxon>Bacteroidota</taxon>
        <taxon>Sphingobacteriia</taxon>
        <taxon>Sphingobacteriales</taxon>
        <taxon>Sphingobacteriaceae</taxon>
        <taxon>Pararcticibacter</taxon>
    </lineage>
</organism>
<dbReference type="Pfam" id="PF13585">
    <property type="entry name" value="CHU_C"/>
    <property type="match status" value="1"/>
</dbReference>